<dbReference type="Pfam" id="PF03717">
    <property type="entry name" value="PBP_dimer"/>
    <property type="match status" value="1"/>
</dbReference>
<feature type="domain" description="Penicillin-binding protein dimerisation" evidence="7">
    <location>
        <begin position="56"/>
        <end position="227"/>
    </location>
</feature>
<evidence type="ECO:0000259" key="7">
    <source>
        <dbReference type="Pfam" id="PF03717"/>
    </source>
</evidence>
<dbReference type="EMBL" id="SLUN01000008">
    <property type="protein sequence ID" value="TCL70955.1"/>
    <property type="molecule type" value="Genomic_DNA"/>
</dbReference>
<dbReference type="InterPro" id="IPR036138">
    <property type="entry name" value="PBP_dimer_sf"/>
</dbReference>
<evidence type="ECO:0000256" key="1">
    <source>
        <dbReference type="ARBA" id="ARBA00004370"/>
    </source>
</evidence>
<dbReference type="GO" id="GO:0008658">
    <property type="term" value="F:penicillin binding"/>
    <property type="evidence" value="ECO:0007669"/>
    <property type="project" value="InterPro"/>
</dbReference>
<feature type="region of interest" description="Disordered" evidence="4">
    <location>
        <begin position="614"/>
        <end position="672"/>
    </location>
</feature>
<comment type="subcellular location">
    <subcellularLocation>
        <location evidence="1">Membrane</location>
    </subcellularLocation>
</comment>
<dbReference type="SUPFAM" id="SSF56519">
    <property type="entry name" value="Penicillin binding protein dimerisation domain"/>
    <property type="match status" value="1"/>
</dbReference>
<reference evidence="8 9" key="1">
    <citation type="submission" date="2019-03" db="EMBL/GenBank/DDBJ databases">
        <title>Genomic Encyclopedia of Type Strains, Phase IV (KMG-IV): sequencing the most valuable type-strain genomes for metagenomic binning, comparative biology and taxonomic classification.</title>
        <authorList>
            <person name="Goeker M."/>
        </authorList>
    </citation>
    <scope>NUCLEOTIDE SEQUENCE [LARGE SCALE GENOMIC DNA]</scope>
    <source>
        <strain evidence="8 9">LX-B</strain>
    </source>
</reference>
<keyword evidence="9" id="KW-1185">Reference proteome</keyword>
<evidence type="ECO:0000259" key="6">
    <source>
        <dbReference type="Pfam" id="PF00905"/>
    </source>
</evidence>
<feature type="compositionally biased region" description="Low complexity" evidence="4">
    <location>
        <begin position="628"/>
        <end position="654"/>
    </location>
</feature>
<dbReference type="InterPro" id="IPR017790">
    <property type="entry name" value="Penicillin-binding_protein_2"/>
</dbReference>
<dbReference type="Proteomes" id="UP000295008">
    <property type="component" value="Unassembled WGS sequence"/>
</dbReference>
<sequence>MEEMAARNLEHKFKIIAGMVLIIFALLFVRLWVLQIMQGATIMLKSRANQTRVSRINAPRGIFYDRKGKILASSRISHTVSVVPEDVKDKPEVIALLSKILKISENELLAKLSPDPKRPRNPYQFIPISKDLDSATVIKILEAKLDLPGVEVDDIPLRYYPYGEYASHLFGYIREISESELNELKSKDYRLGDLIGKTGLERTYEDYLRGVAGGKIYEVDINGRPLRLLENKEPVPGDNLHLTIDQKVQAAAEKALDDQFLNLQKNSQWRNAKSGAVIALDPRNGNILAMVSKPGFDPNLFTGVITPEIAQKLYNNPLHPFSNRVVQGEFQPGSTFKPITVLAALMEHKVNEKDRFYCSGYDPVWGSRFKCWIYSERRGGHGSQTVVEGLKNSCNIVMAELSRKIGPDTLAKYARYFGLGQATGLNLYPGEAKGFIPDTDWKKQRFKDRWYPLETLHFGIGQGYLTVTPLQLAQVYEAIANGGKVYHPQLVSKITTPGGKVVLTNEPKVVKELNVPTEIMATVREGLSEVISEGTAAYAFRGFPLDKYPVSGKTGTVQKPPYDNSGVFAAYAPSNKPEIVVIVYIEQGGSGSGGAAPVARKILEAYFNLDKKPKAATPAQSGANSRVSPGPSTLPTAPSATSPEPTQPAAEEPSGTALPNNAMPSTTTGTTP</sequence>
<comment type="caution">
    <text evidence="8">The sequence shown here is derived from an EMBL/GenBank/DDBJ whole genome shotgun (WGS) entry which is preliminary data.</text>
</comment>
<dbReference type="InterPro" id="IPR012338">
    <property type="entry name" value="Beta-lactam/transpept-like"/>
</dbReference>
<dbReference type="Gene3D" id="3.30.1390.30">
    <property type="entry name" value="Penicillin-binding protein 2a, domain 3"/>
    <property type="match status" value="1"/>
</dbReference>
<dbReference type="Gene3D" id="3.90.1310.10">
    <property type="entry name" value="Penicillin-binding protein 2a (Domain 2)"/>
    <property type="match status" value="1"/>
</dbReference>
<evidence type="ECO:0000256" key="2">
    <source>
        <dbReference type="ARBA" id="ARBA00007171"/>
    </source>
</evidence>
<dbReference type="AlphaFoldDB" id="A0A4R1RW98"/>
<accession>A0A4R1RW98</accession>
<dbReference type="PANTHER" id="PTHR30627">
    <property type="entry name" value="PEPTIDOGLYCAN D,D-TRANSPEPTIDASE"/>
    <property type="match status" value="1"/>
</dbReference>
<dbReference type="InterPro" id="IPR005311">
    <property type="entry name" value="PBP_dimer"/>
</dbReference>
<dbReference type="GO" id="GO:0009002">
    <property type="term" value="F:serine-type D-Ala-D-Ala carboxypeptidase activity"/>
    <property type="evidence" value="ECO:0007669"/>
    <property type="project" value="InterPro"/>
</dbReference>
<dbReference type="SUPFAM" id="SSF56601">
    <property type="entry name" value="beta-lactamase/transpeptidase-like"/>
    <property type="match status" value="1"/>
</dbReference>
<dbReference type="NCBIfam" id="TIGR03423">
    <property type="entry name" value="pbp2_mrdA"/>
    <property type="match status" value="1"/>
</dbReference>
<dbReference type="GO" id="GO:0009252">
    <property type="term" value="P:peptidoglycan biosynthetic process"/>
    <property type="evidence" value="ECO:0007669"/>
    <property type="project" value="InterPro"/>
</dbReference>
<comment type="similarity">
    <text evidence="2">Belongs to the transpeptidase family.</text>
</comment>
<feature type="transmembrane region" description="Helical" evidence="5">
    <location>
        <begin position="12"/>
        <end position="33"/>
    </location>
</feature>
<dbReference type="Gene3D" id="3.40.710.10">
    <property type="entry name" value="DD-peptidase/beta-lactamase superfamily"/>
    <property type="match status" value="1"/>
</dbReference>
<proteinExistence type="inferred from homology"/>
<feature type="compositionally biased region" description="Polar residues" evidence="4">
    <location>
        <begin position="618"/>
        <end position="627"/>
    </location>
</feature>
<evidence type="ECO:0000313" key="8">
    <source>
        <dbReference type="EMBL" id="TCL70955.1"/>
    </source>
</evidence>
<dbReference type="InterPro" id="IPR001460">
    <property type="entry name" value="PCN-bd_Tpept"/>
</dbReference>
<dbReference type="InterPro" id="IPR050515">
    <property type="entry name" value="Beta-lactam/transpept"/>
</dbReference>
<organism evidence="8 9">
    <name type="scientific">Hydrogenispora ethanolica</name>
    <dbReference type="NCBI Taxonomy" id="1082276"/>
    <lineage>
        <taxon>Bacteria</taxon>
        <taxon>Bacillati</taxon>
        <taxon>Bacillota</taxon>
        <taxon>Hydrogenispora</taxon>
    </lineage>
</organism>
<dbReference type="GO" id="GO:0005886">
    <property type="term" value="C:plasma membrane"/>
    <property type="evidence" value="ECO:0007669"/>
    <property type="project" value="TreeGrafter"/>
</dbReference>
<evidence type="ECO:0000256" key="4">
    <source>
        <dbReference type="SAM" id="MobiDB-lite"/>
    </source>
</evidence>
<keyword evidence="5" id="KW-1133">Transmembrane helix</keyword>
<evidence type="ECO:0000256" key="5">
    <source>
        <dbReference type="SAM" id="Phobius"/>
    </source>
</evidence>
<keyword evidence="5" id="KW-0812">Transmembrane</keyword>
<evidence type="ECO:0000256" key="3">
    <source>
        <dbReference type="ARBA" id="ARBA00023136"/>
    </source>
</evidence>
<keyword evidence="3 5" id="KW-0472">Membrane</keyword>
<gene>
    <name evidence="8" type="ORF">EDC14_1008102</name>
</gene>
<dbReference type="GO" id="GO:0071555">
    <property type="term" value="P:cell wall organization"/>
    <property type="evidence" value="ECO:0007669"/>
    <property type="project" value="TreeGrafter"/>
</dbReference>
<evidence type="ECO:0000313" key="9">
    <source>
        <dbReference type="Proteomes" id="UP000295008"/>
    </source>
</evidence>
<dbReference type="Pfam" id="PF00905">
    <property type="entry name" value="Transpeptidase"/>
    <property type="match status" value="1"/>
</dbReference>
<feature type="domain" description="Penicillin-binding protein transpeptidase" evidence="6">
    <location>
        <begin position="275"/>
        <end position="604"/>
    </location>
</feature>
<feature type="compositionally biased region" description="Polar residues" evidence="4">
    <location>
        <begin position="657"/>
        <end position="672"/>
    </location>
</feature>
<name>A0A4R1RW98_HYDET</name>
<protein>
    <submittedName>
        <fullName evidence="8">Penicillin-binding protein 2</fullName>
    </submittedName>
</protein>